<sequence>MSRPLVSHLARFSLATAAALLLTASLPAPARSASGDVPVTLGAPGMGGPIVTAPRTVVKDPRDGHCYTVREVFPDAPEGAYFRSVGNYSVAPVSIYRADACAGPPYGPTPLSYGQVVTDAELRSFKAR</sequence>
<gene>
    <name evidence="2" type="ORF">ACFSJD_25895</name>
</gene>
<evidence type="ECO:0000256" key="1">
    <source>
        <dbReference type="SAM" id="SignalP"/>
    </source>
</evidence>
<feature type="chain" id="PRO_5046912293" description="Secreted protein" evidence="1">
    <location>
        <begin position="31"/>
        <end position="128"/>
    </location>
</feature>
<comment type="caution">
    <text evidence="2">The sequence shown here is derived from an EMBL/GenBank/DDBJ whole genome shotgun (WGS) entry which is preliminary data.</text>
</comment>
<keyword evidence="3" id="KW-1185">Reference proteome</keyword>
<dbReference type="EMBL" id="JBHUCO010000030">
    <property type="protein sequence ID" value="MFD1520956.1"/>
    <property type="molecule type" value="Genomic_DNA"/>
</dbReference>
<accession>A0ABW4F0C8</accession>
<evidence type="ECO:0008006" key="4">
    <source>
        <dbReference type="Google" id="ProtNLM"/>
    </source>
</evidence>
<keyword evidence="1" id="KW-0732">Signal</keyword>
<name>A0ABW4F0C8_9PSEU</name>
<dbReference type="RefSeq" id="WP_344724246.1">
    <property type="nucleotide sequence ID" value="NZ_BAAAUS010000024.1"/>
</dbReference>
<evidence type="ECO:0000313" key="3">
    <source>
        <dbReference type="Proteomes" id="UP001597114"/>
    </source>
</evidence>
<reference evidence="3" key="1">
    <citation type="journal article" date="2019" name="Int. J. Syst. Evol. Microbiol.">
        <title>The Global Catalogue of Microorganisms (GCM) 10K type strain sequencing project: providing services to taxonomists for standard genome sequencing and annotation.</title>
        <authorList>
            <consortium name="The Broad Institute Genomics Platform"/>
            <consortium name="The Broad Institute Genome Sequencing Center for Infectious Disease"/>
            <person name="Wu L."/>
            <person name="Ma J."/>
        </authorList>
    </citation>
    <scope>NUCLEOTIDE SEQUENCE [LARGE SCALE GENOMIC DNA]</scope>
    <source>
        <strain evidence="3">CCM 7043</strain>
    </source>
</reference>
<evidence type="ECO:0000313" key="2">
    <source>
        <dbReference type="EMBL" id="MFD1520956.1"/>
    </source>
</evidence>
<feature type="signal peptide" evidence="1">
    <location>
        <begin position="1"/>
        <end position="30"/>
    </location>
</feature>
<protein>
    <recommendedName>
        <fullName evidence="4">Secreted protein</fullName>
    </recommendedName>
</protein>
<organism evidence="2 3">
    <name type="scientific">Pseudonocardia yunnanensis</name>
    <dbReference type="NCBI Taxonomy" id="58107"/>
    <lineage>
        <taxon>Bacteria</taxon>
        <taxon>Bacillati</taxon>
        <taxon>Actinomycetota</taxon>
        <taxon>Actinomycetes</taxon>
        <taxon>Pseudonocardiales</taxon>
        <taxon>Pseudonocardiaceae</taxon>
        <taxon>Pseudonocardia</taxon>
    </lineage>
</organism>
<dbReference type="Proteomes" id="UP001597114">
    <property type="component" value="Unassembled WGS sequence"/>
</dbReference>
<proteinExistence type="predicted"/>